<accession>A0AAP7BUU7</accession>
<dbReference type="RefSeq" id="WP_003458456.1">
    <property type="nucleotide sequence ID" value="NZ_CATNWX010000001.1"/>
</dbReference>
<protein>
    <submittedName>
        <fullName evidence="1">Uncharacterized protein</fullName>
    </submittedName>
</protein>
<dbReference type="Proteomes" id="UP000481454">
    <property type="component" value="Unassembled WGS sequence"/>
</dbReference>
<evidence type="ECO:0000313" key="2">
    <source>
        <dbReference type="Proteomes" id="UP000481454"/>
    </source>
</evidence>
<comment type="caution">
    <text evidence="1">The sequence shown here is derived from an EMBL/GenBank/DDBJ whole genome shotgun (WGS) entry which is preliminary data.</text>
</comment>
<dbReference type="EMBL" id="JAALLZ010000001">
    <property type="protein sequence ID" value="NGU29405.1"/>
    <property type="molecule type" value="Genomic_DNA"/>
</dbReference>
<evidence type="ECO:0000313" key="1">
    <source>
        <dbReference type="EMBL" id="NGU29405.1"/>
    </source>
</evidence>
<reference evidence="1 2" key="1">
    <citation type="submission" date="2020-02" db="EMBL/GenBank/DDBJ databases">
        <title>Genomic Insights into the Phylogeny and Genetic Plasticity of the Human and Animal Enteric Pathogen Clostridium perfringens.</title>
        <authorList>
            <person name="Feng Y."/>
            <person name="Hu Y."/>
        </authorList>
    </citation>
    <scope>NUCLEOTIDE SEQUENCE [LARGE SCALE GENOMIC DNA]</scope>
    <source>
        <strain evidence="1 2">CP-40</strain>
    </source>
</reference>
<dbReference type="AlphaFoldDB" id="A0AAP7BUU7"/>
<gene>
    <name evidence="1" type="ORF">G6Z34_04635</name>
</gene>
<organism evidence="1 2">
    <name type="scientific">Clostridium perfringens</name>
    <dbReference type="NCBI Taxonomy" id="1502"/>
    <lineage>
        <taxon>Bacteria</taxon>
        <taxon>Bacillati</taxon>
        <taxon>Bacillota</taxon>
        <taxon>Clostridia</taxon>
        <taxon>Eubacteriales</taxon>
        <taxon>Clostridiaceae</taxon>
        <taxon>Clostridium</taxon>
    </lineage>
</organism>
<name>A0AAP7BUU7_CLOPF</name>
<sequence>MIYIDGISVKYVTELDKKIHKSKCLGMCLTNSKVLEEDKSKIKSGKLKEVC</sequence>
<proteinExistence type="predicted"/>